<dbReference type="SUPFAM" id="SSF49299">
    <property type="entry name" value="PKD domain"/>
    <property type="match status" value="2"/>
</dbReference>
<dbReference type="Gene3D" id="2.60.40.10">
    <property type="entry name" value="Immunoglobulins"/>
    <property type="match status" value="2"/>
</dbReference>
<dbReference type="EMBL" id="UOGC01000003">
    <property type="protein sequence ID" value="VAX15117.1"/>
    <property type="molecule type" value="Genomic_DNA"/>
</dbReference>
<proteinExistence type="predicted"/>
<dbReference type="AlphaFoldDB" id="A0A3B1CE95"/>
<gene>
    <name evidence="2" type="ORF">MNBD_NITROSPINAE01-1481</name>
</gene>
<feature type="domain" description="PKD" evidence="1">
    <location>
        <begin position="54"/>
        <end position="139"/>
    </location>
</feature>
<evidence type="ECO:0000259" key="1">
    <source>
        <dbReference type="Pfam" id="PF00801"/>
    </source>
</evidence>
<evidence type="ECO:0000313" key="2">
    <source>
        <dbReference type="EMBL" id="VAX15117.1"/>
    </source>
</evidence>
<dbReference type="Pfam" id="PF22352">
    <property type="entry name" value="K319L-like_PKD"/>
    <property type="match status" value="1"/>
</dbReference>
<reference evidence="2" key="1">
    <citation type="submission" date="2018-06" db="EMBL/GenBank/DDBJ databases">
        <authorList>
            <person name="Zhirakovskaya E."/>
        </authorList>
    </citation>
    <scope>NUCLEOTIDE SEQUENCE</scope>
</reference>
<dbReference type="InterPro" id="IPR035986">
    <property type="entry name" value="PKD_dom_sf"/>
</dbReference>
<organism evidence="2">
    <name type="scientific">hydrothermal vent metagenome</name>
    <dbReference type="NCBI Taxonomy" id="652676"/>
    <lineage>
        <taxon>unclassified sequences</taxon>
        <taxon>metagenomes</taxon>
        <taxon>ecological metagenomes</taxon>
    </lineage>
</organism>
<dbReference type="InterPro" id="IPR013783">
    <property type="entry name" value="Ig-like_fold"/>
</dbReference>
<accession>A0A3B1CE95</accession>
<dbReference type="Pfam" id="PF00801">
    <property type="entry name" value="PKD"/>
    <property type="match status" value="1"/>
</dbReference>
<sequence>MFIFFMKKMKAVAAFSGATILFFSIFPLAGCGVTDGIQETLSPTKEEKLTIPTATISADKTSPKVGGQVTLDGSGSSDPQGEQLTLAWNILEKPVGSSAALGSSTDIITTFVVDEGGYYTISLQVTNVSGDKSDIVTVKIGAVGTGDNHPPVASAGADATATAGSVAVLDGSGSYDQDENSITYRWSVLSAPATSTVTSVSSSTSIRAFLFPDVAGKYVIHLVVSDGTDTDEAFVTITAS</sequence>
<protein>
    <recommendedName>
        <fullName evidence="1">PKD domain-containing protein</fullName>
    </recommendedName>
</protein>
<name>A0A3B1CE95_9ZZZZ</name>
<dbReference type="InterPro" id="IPR000601">
    <property type="entry name" value="PKD_dom"/>
</dbReference>